<keyword evidence="2" id="KW-1185">Reference proteome</keyword>
<comment type="caution">
    <text evidence="1">The sequence shown here is derived from an EMBL/GenBank/DDBJ whole genome shotgun (WGS) entry which is preliminary data.</text>
</comment>
<organism evidence="1 2">
    <name type="scientific">Vogesella alkaliphila</name>
    <dbReference type="NCBI Taxonomy" id="1193621"/>
    <lineage>
        <taxon>Bacteria</taxon>
        <taxon>Pseudomonadati</taxon>
        <taxon>Pseudomonadota</taxon>
        <taxon>Betaproteobacteria</taxon>
        <taxon>Neisseriales</taxon>
        <taxon>Chromobacteriaceae</taxon>
        <taxon>Vogesella</taxon>
    </lineage>
</organism>
<protein>
    <submittedName>
        <fullName evidence="1">Uncharacterized protein</fullName>
    </submittedName>
</protein>
<accession>A0ABQ2YMK4</accession>
<name>A0ABQ2YMK4_9NEIS</name>
<gene>
    <name evidence="1" type="ORF">GCM10011290_14270</name>
</gene>
<evidence type="ECO:0000313" key="2">
    <source>
        <dbReference type="Proteomes" id="UP000600877"/>
    </source>
</evidence>
<reference evidence="2" key="1">
    <citation type="journal article" date="2019" name="Int. J. Syst. Evol. Microbiol.">
        <title>The Global Catalogue of Microorganisms (GCM) 10K type strain sequencing project: providing services to taxonomists for standard genome sequencing and annotation.</title>
        <authorList>
            <consortium name="The Broad Institute Genomics Platform"/>
            <consortium name="The Broad Institute Genome Sequencing Center for Infectious Disease"/>
            <person name="Wu L."/>
            <person name="Ma J."/>
        </authorList>
    </citation>
    <scope>NUCLEOTIDE SEQUENCE [LARGE SCALE GENOMIC DNA]</scope>
    <source>
        <strain evidence="2">KCTC 32041</strain>
    </source>
</reference>
<evidence type="ECO:0000313" key="1">
    <source>
        <dbReference type="EMBL" id="GGX87812.1"/>
    </source>
</evidence>
<sequence>MQEPLLRDIATRYLLPFFSGAQLDPSSAPSTARESTVSFVNPQLIHFKVNRYDPYRLQFRRDQPFAQKGDPARETRLIEAFIDTLKSMEDALETNLKEDLLLTFPRRVVAKTVASKEETEPTVLAVIDQLLQWASRLYEGVPISSAVGITTIKDESSQLNLKDISSHDFGAVLSNGVDTLLEFDQGLRFLGHRVLQPTAKNTSFSPWKHRAIADWTLGEPERVALVLNRLGEILIFSHGQLLFAKRGGAWHFLTHEPVVRQMSIPRDPTVRRAIYETALDASFSRTGACLGVVSNGRNYTQVIDQADLLASSTSAKSVAIRKIIDQKPFQDIPRALRQELVAIDGSTVVDHKGRVLAIGAILKLPGGSKGGGRTAAAIELGKLGLGVKVSQDGGITGYSNKNGEV</sequence>
<proteinExistence type="predicted"/>
<dbReference type="RefSeq" id="WP_189373464.1">
    <property type="nucleotide sequence ID" value="NZ_BMYW01000004.1"/>
</dbReference>
<dbReference type="EMBL" id="BMYW01000004">
    <property type="protein sequence ID" value="GGX87812.1"/>
    <property type="molecule type" value="Genomic_DNA"/>
</dbReference>
<dbReference type="Proteomes" id="UP000600877">
    <property type="component" value="Unassembled WGS sequence"/>
</dbReference>